<feature type="domain" description="Carrier" evidence="4">
    <location>
        <begin position="1016"/>
        <end position="1090"/>
    </location>
</feature>
<accession>A0A3M2HT46</accession>
<dbReference type="CDD" id="cd19531">
    <property type="entry name" value="LCL_NRPS-like"/>
    <property type="match status" value="1"/>
</dbReference>
<protein>
    <submittedName>
        <fullName evidence="5">Amino acid adenylation domain-containing protein</fullName>
    </submittedName>
</protein>
<dbReference type="GO" id="GO:0043041">
    <property type="term" value="P:amino acid activation for nonribosomal peptide biosynthetic process"/>
    <property type="evidence" value="ECO:0007669"/>
    <property type="project" value="TreeGrafter"/>
</dbReference>
<dbReference type="SUPFAM" id="SSF47336">
    <property type="entry name" value="ACP-like"/>
    <property type="match status" value="1"/>
</dbReference>
<reference evidence="5 6" key="1">
    <citation type="submission" date="2018-10" db="EMBL/GenBank/DDBJ databases">
        <title>Proposal of Lysobacter pythonis sp. nov. isolated from royal pythons (Python regius).</title>
        <authorList>
            <person name="Hans-Juergen B."/>
            <person name="Huptas C."/>
            <person name="Sandra B."/>
            <person name="Igor L."/>
            <person name="Joachim S."/>
            <person name="Siegfried S."/>
            <person name="Mareike W."/>
            <person name="Peter K."/>
        </authorList>
    </citation>
    <scope>NUCLEOTIDE SEQUENCE [LARGE SCALE GENOMIC DNA]</scope>
    <source>
        <strain evidence="5 6">4284/11</strain>
    </source>
</reference>
<evidence type="ECO:0000256" key="1">
    <source>
        <dbReference type="ARBA" id="ARBA00001957"/>
    </source>
</evidence>
<dbReference type="Gene3D" id="3.30.559.30">
    <property type="entry name" value="Nonribosomal peptide synthetase, condensation domain"/>
    <property type="match status" value="3"/>
</dbReference>
<dbReference type="Gene3D" id="3.30.559.10">
    <property type="entry name" value="Chloramphenicol acetyltransferase-like domain"/>
    <property type="match status" value="3"/>
</dbReference>
<dbReference type="Gene3D" id="3.30.300.30">
    <property type="match status" value="1"/>
</dbReference>
<dbReference type="RefSeq" id="WP_122101399.1">
    <property type="nucleotide sequence ID" value="NZ_RFLY01000008.1"/>
</dbReference>
<dbReference type="Pfam" id="PF00668">
    <property type="entry name" value="Condensation"/>
    <property type="match status" value="3"/>
</dbReference>
<dbReference type="InterPro" id="IPR006162">
    <property type="entry name" value="Ppantetheine_attach_site"/>
</dbReference>
<dbReference type="SUPFAM" id="SSF56801">
    <property type="entry name" value="Acetyl-CoA synthetase-like"/>
    <property type="match status" value="1"/>
</dbReference>
<dbReference type="InterPro" id="IPR045851">
    <property type="entry name" value="AMP-bd_C_sf"/>
</dbReference>
<dbReference type="PROSITE" id="PS00455">
    <property type="entry name" value="AMP_BINDING"/>
    <property type="match status" value="1"/>
</dbReference>
<organism evidence="5 6">
    <name type="scientific">Solilutibacter pythonis</name>
    <dbReference type="NCBI Taxonomy" id="2483112"/>
    <lineage>
        <taxon>Bacteria</taxon>
        <taxon>Pseudomonadati</taxon>
        <taxon>Pseudomonadota</taxon>
        <taxon>Gammaproteobacteria</taxon>
        <taxon>Lysobacterales</taxon>
        <taxon>Lysobacteraceae</taxon>
        <taxon>Solilutibacter</taxon>
    </lineage>
</organism>
<dbReference type="GO" id="GO:0044550">
    <property type="term" value="P:secondary metabolite biosynthetic process"/>
    <property type="evidence" value="ECO:0007669"/>
    <property type="project" value="TreeGrafter"/>
</dbReference>
<dbReference type="InterPro" id="IPR023213">
    <property type="entry name" value="CAT-like_dom_sf"/>
</dbReference>
<dbReference type="InterPro" id="IPR000873">
    <property type="entry name" value="AMP-dep_synth/lig_dom"/>
</dbReference>
<evidence type="ECO:0000313" key="5">
    <source>
        <dbReference type="EMBL" id="RMH92926.1"/>
    </source>
</evidence>
<proteinExistence type="predicted"/>
<evidence type="ECO:0000256" key="3">
    <source>
        <dbReference type="ARBA" id="ARBA00022553"/>
    </source>
</evidence>
<dbReference type="Proteomes" id="UP000275012">
    <property type="component" value="Unassembled WGS sequence"/>
</dbReference>
<dbReference type="GO" id="GO:0005737">
    <property type="term" value="C:cytoplasm"/>
    <property type="evidence" value="ECO:0007669"/>
    <property type="project" value="TreeGrafter"/>
</dbReference>
<dbReference type="EMBL" id="RFLY01000008">
    <property type="protein sequence ID" value="RMH92926.1"/>
    <property type="molecule type" value="Genomic_DNA"/>
</dbReference>
<sequence>MTALEILECARRAGIVLHVENGRLGYKATRAPLDDELRSAIGACRTELIALLSAADQGADDWRIQPIATSALDEAAPLSLAQERLWFLEQFEPGSTAYHLSALFELHGPLDADALERAVTGLLARHQVLDRRLLDGRTAVATETPFALERIELRDEAKARMAVAAFQRQPFALDRERPLRVQLVARGEAHAWLQVVVHHIACDGVSLAVLTRELSALYRAECTGAPAILAPLPCQYGDYARWQRDTLDRHVTAEAFWRQTLMDAPRLHGLLLDRERPAQLGLAGAKWRLPFPTGLAERVSDYARGCRATPFHVLHAAYVALLARFGAGDDLLVGTPVAGRTRAEFEPLVGLFVNTVVLRTQLHDDPDFATLVMRCRDQQLAALEHQDLPLERVLELLEVERSSRHAPLFQLMFALRHDADIVLDLDGVQACSLPVPDEVAKHELTLEVLIGEDDMSAVWEYNTALFDQAMIERLAAHYFEALDAMLDAPAQPALAWPLPAEQTALDDRRVEGHASSSTVLETIAEVARRHPDRVALEAVHPLRYDELMRAAHARGQWLQRHSSSSAARVVALCLPRCVDWYATWLGAWLVGYTVVPLDPDWPEARTRAIVADSGAALVVTTAALLSRFDAGTAVAVDDARFTGPGEVDAVAHCKGNIAYLLYTSGSTGAAKGVAVSHAALAEHIATISQTLHLHAEDRVLHLTNPAVDTTLEQMLAAWSVGACVVAQTGDLPEPERFLDVATAEQITVTDLAPAYANAVVAATTARDWNTTALRCIVVGGDVLPLTLARRWRELGLNERCELINAYGPTEAVITSHMHPVGQESGPIPLGRVLPGRLAMVLDAHGRLAPRNVPGELALGGVLADGYHALPALTEERFVTLALPSGERARVYRSGDRVRLSADEQLDFIGRDDFQIKLRGYRIELEEVEKHLMDLPGVAAVAAGVVGQGAEQRLVAWLEASQNEETVWRRLLAAQLPTHMVPTQFIVLKPLPRNAAGKIDRHALPEPAPIAADVFIEPRSDAERAVATVWAEVLQRPVVGLHDNFFRLGGDSIRSLQVIARLRERGYEVTPKLMFEYQTVAELAGQLASTQAKAPEIAPLHGVVPLSPIQRWFFAAHSRQPDLYHQYLVLRLKQPANPAHLARVWDRLWQRHDLLRASFQREGDDWCQSVAAPGPAPAVVRFDWRGRGDADALVPGALEVLQRQTPLRGPLAVVALAQCDDGERLLVCAHHLIIDGVSWRLLIGELFDGLAAFARGEDWQPGARTATYADYVAALTHAADAGDFDADFWREVDGESATWLPQDRVIALSEARQGNVERRMQRFDATLTAELLERAGTAYRCHTDELLLIALARALSAQAGKLRVRIDRERHGRDVLAERDWSSVLGWFTAVHPLPLMLSGGTLADDIVALKEQIRAVQQRGLEYLPLCAAGHLTEQPPGQVLFNYHGVVDTGGHPGFELDAQALPSSNGADNPPDVLLEINARVVGARLELAWNYAGEAFDASTIQRWADAFADELKNLIAHCLRPGQGRLTPSDLPQMRLPGHEFTVLAARADGQAIERAFPLTPLQRGVLVESLRRSGRDPYFQQTVAELEGDVDVNALARGWQATVACQPMLRTAMLWEGISLPHQLVITKATAPWQVIDWSALEDGAQEAALRAWLEEDQARSVDLAEPPLARMCLFVRGKGRYWLVWSIHHLIVDGWSTPLLVSQILEHYRTAARGAVPKVAPAPDFARYLAWRDRQDLSAQREWWRERLAGYQGAVALPSPEQPDTPGRREECVFALSDADSAQVRTFCREHGCTLSELLSLAWGLAVARYGNSDDVVLGVTRSGRPADLPGVESMVGVFINTLPLRLRIDPEKSASDWLAKLREQMVEIAANDVVALADVLQDSGLSAEQAFSSLLVVENFPAMDMADLPFRLHVRETRSANHYALTLRVSDRQQLRLEALLDASRIAPEATAAMLEFTALTLLHVVETPECRVADLLRTDAAIDTAAPPPIVTAPAATLLWSQPADALAVLEGDRASTYGELHAAAASLAAVLDRAGVLPVRTSRC</sequence>
<dbReference type="PANTHER" id="PTHR45527:SF1">
    <property type="entry name" value="FATTY ACID SYNTHASE"/>
    <property type="match status" value="1"/>
</dbReference>
<comment type="caution">
    <text evidence="5">The sequence shown here is derived from an EMBL/GenBank/DDBJ whole genome shotgun (WGS) entry which is preliminary data.</text>
</comment>
<gene>
    <name evidence="5" type="ORF">EBB59_06765</name>
</gene>
<dbReference type="GO" id="GO:0003824">
    <property type="term" value="F:catalytic activity"/>
    <property type="evidence" value="ECO:0007669"/>
    <property type="project" value="InterPro"/>
</dbReference>
<keyword evidence="6" id="KW-1185">Reference proteome</keyword>
<dbReference type="NCBIfam" id="TIGR01733">
    <property type="entry name" value="AA-adenyl-dom"/>
    <property type="match status" value="1"/>
</dbReference>
<dbReference type="Pfam" id="PF00501">
    <property type="entry name" value="AMP-binding"/>
    <property type="match status" value="1"/>
</dbReference>
<dbReference type="Gene3D" id="1.10.1200.10">
    <property type="entry name" value="ACP-like"/>
    <property type="match status" value="1"/>
</dbReference>
<keyword evidence="3" id="KW-0597">Phosphoprotein</keyword>
<dbReference type="Gene3D" id="3.40.50.12780">
    <property type="entry name" value="N-terminal domain of ligase-like"/>
    <property type="match status" value="1"/>
</dbReference>
<dbReference type="InterPro" id="IPR010071">
    <property type="entry name" value="AA_adenyl_dom"/>
</dbReference>
<dbReference type="InterPro" id="IPR020806">
    <property type="entry name" value="PKS_PP-bd"/>
</dbReference>
<keyword evidence="2" id="KW-0596">Phosphopantetheine</keyword>
<name>A0A3M2HT46_9GAMM</name>
<dbReference type="CDD" id="cd05930">
    <property type="entry name" value="A_NRPS"/>
    <property type="match status" value="1"/>
</dbReference>
<dbReference type="InterPro" id="IPR042099">
    <property type="entry name" value="ANL_N_sf"/>
</dbReference>
<dbReference type="Gene3D" id="1.10.10.1830">
    <property type="entry name" value="Non-ribosomal peptide synthase, adenylation domain"/>
    <property type="match status" value="1"/>
</dbReference>
<feature type="non-terminal residue" evidence="5">
    <location>
        <position position="2053"/>
    </location>
</feature>
<dbReference type="Pfam" id="PF18563">
    <property type="entry name" value="TubC_N"/>
    <property type="match status" value="1"/>
</dbReference>
<dbReference type="FunFam" id="1.10.1200.10:FF:000005">
    <property type="entry name" value="Nonribosomal peptide synthetase 1"/>
    <property type="match status" value="1"/>
</dbReference>
<dbReference type="InterPro" id="IPR044894">
    <property type="entry name" value="TubC_N_sf"/>
</dbReference>
<dbReference type="InterPro" id="IPR020845">
    <property type="entry name" value="AMP-binding_CS"/>
</dbReference>
<dbReference type="SMART" id="SM00823">
    <property type="entry name" value="PKS_PP"/>
    <property type="match status" value="1"/>
</dbReference>
<evidence type="ECO:0000313" key="6">
    <source>
        <dbReference type="Proteomes" id="UP000275012"/>
    </source>
</evidence>
<dbReference type="InterPro" id="IPR036736">
    <property type="entry name" value="ACP-like_sf"/>
</dbReference>
<dbReference type="Pfam" id="PF00550">
    <property type="entry name" value="PP-binding"/>
    <property type="match status" value="1"/>
</dbReference>
<dbReference type="OrthoDB" id="9757559at2"/>
<dbReference type="InterPro" id="IPR009081">
    <property type="entry name" value="PP-bd_ACP"/>
</dbReference>
<evidence type="ECO:0000259" key="4">
    <source>
        <dbReference type="PROSITE" id="PS50075"/>
    </source>
</evidence>
<dbReference type="GO" id="GO:0031177">
    <property type="term" value="F:phosphopantetheine binding"/>
    <property type="evidence" value="ECO:0007669"/>
    <property type="project" value="InterPro"/>
</dbReference>
<dbReference type="SUPFAM" id="SSF52777">
    <property type="entry name" value="CoA-dependent acyltransferases"/>
    <property type="match status" value="6"/>
</dbReference>
<dbReference type="InterPro" id="IPR001242">
    <property type="entry name" value="Condensation_dom"/>
</dbReference>
<dbReference type="PROSITE" id="PS00012">
    <property type="entry name" value="PHOSPHOPANTETHEINE"/>
    <property type="match status" value="1"/>
</dbReference>
<evidence type="ECO:0000256" key="2">
    <source>
        <dbReference type="ARBA" id="ARBA00022450"/>
    </source>
</evidence>
<dbReference type="PROSITE" id="PS50075">
    <property type="entry name" value="CARRIER"/>
    <property type="match status" value="1"/>
</dbReference>
<comment type="cofactor">
    <cofactor evidence="1">
        <name>pantetheine 4'-phosphate</name>
        <dbReference type="ChEBI" id="CHEBI:47942"/>
    </cofactor>
</comment>
<dbReference type="InterPro" id="IPR041464">
    <property type="entry name" value="TubC_N"/>
</dbReference>
<dbReference type="PANTHER" id="PTHR45527">
    <property type="entry name" value="NONRIBOSOMAL PEPTIDE SYNTHETASE"/>
    <property type="match status" value="1"/>
</dbReference>